<dbReference type="PIRSF" id="PIRSF021362">
    <property type="entry name" value="UCP021362_HAD"/>
    <property type="match status" value="1"/>
</dbReference>
<keyword evidence="2 3" id="KW-0378">Hydrolase</keyword>
<dbReference type="GO" id="GO:0008253">
    <property type="term" value="F:5'-nucleotidase activity"/>
    <property type="evidence" value="ECO:0007669"/>
    <property type="project" value="InterPro"/>
</dbReference>
<proteinExistence type="inferred from homology"/>
<dbReference type="Gene3D" id="3.40.50.1000">
    <property type="entry name" value="HAD superfamily/HAD-like"/>
    <property type="match status" value="1"/>
</dbReference>
<evidence type="ECO:0000256" key="3">
    <source>
        <dbReference type="PIRNR" id="PIRNR021362"/>
    </source>
</evidence>
<evidence type="ECO:0000313" key="6">
    <source>
        <dbReference type="Proteomes" id="UP000007468"/>
    </source>
</evidence>
<name>D6GSA6_FILAD</name>
<dbReference type="EC" id="3.1.3.-" evidence="3"/>
<gene>
    <name evidence="5" type="ordered locus">HMPREF0389_00463</name>
</gene>
<evidence type="ECO:0000313" key="5">
    <source>
        <dbReference type="EMBL" id="EFE28547.1"/>
    </source>
</evidence>
<dbReference type="InterPro" id="IPR052419">
    <property type="entry name" value="5_3-deoxyribonucleotidase-like"/>
</dbReference>
<comment type="similarity">
    <text evidence="1 3">Belongs to the 5'(3')-deoxyribonucleotidase family.</text>
</comment>
<dbReference type="InterPro" id="IPR023214">
    <property type="entry name" value="HAD_sf"/>
</dbReference>
<protein>
    <recommendedName>
        <fullName evidence="3">Nucleotidase</fullName>
        <ecNumber evidence="3">3.1.3.-</ecNumber>
    </recommendedName>
</protein>
<keyword evidence="6" id="KW-1185">Reference proteome</keyword>
<organism evidence="5 6">
    <name type="scientific">Filifactor alocis (strain ATCC 35896 / CCUG 47790 / D40 B5)</name>
    <name type="common">Fusobacterium alocis</name>
    <dbReference type="NCBI Taxonomy" id="546269"/>
    <lineage>
        <taxon>Bacteria</taxon>
        <taxon>Bacillati</taxon>
        <taxon>Bacillota</taxon>
        <taxon>Clostridia</taxon>
        <taxon>Peptostreptococcales</taxon>
        <taxon>Filifactoraceae</taxon>
        <taxon>Filifactor</taxon>
    </lineage>
</organism>
<dbReference type="OrthoDB" id="2471595at2"/>
<dbReference type="KEGG" id="faa:HMPREF0389_00463"/>
<dbReference type="Pfam" id="PF06941">
    <property type="entry name" value="NT5C"/>
    <property type="match status" value="1"/>
</dbReference>
<dbReference type="PANTHER" id="PTHR35134">
    <property type="entry name" value="NUCLEOTIDASE YQFW-RELATED"/>
    <property type="match status" value="1"/>
</dbReference>
<reference evidence="6" key="1">
    <citation type="submission" date="2010-12" db="EMBL/GenBank/DDBJ databases">
        <title>The genome sequence of Filifactor alocis strain ATCC 35896.</title>
        <authorList>
            <consortium name="The Broad Institute Genome Sequencing Platform"/>
            <person name="Ward D."/>
            <person name="Earl A."/>
            <person name="Feldgarden M."/>
            <person name="Young S.K."/>
            <person name="Gargeya S."/>
            <person name="Zeng Q."/>
            <person name="Alvarado L."/>
            <person name="Berlin A."/>
            <person name="Bochicchio J."/>
            <person name="Chapman S.B."/>
            <person name="Chen Z."/>
            <person name="Freedman E."/>
            <person name="Gellesch M."/>
            <person name="Goldberg J."/>
            <person name="Griggs A."/>
            <person name="Gujja S."/>
            <person name="Heilman E."/>
            <person name="Heiman D."/>
            <person name="Howarth C."/>
            <person name="Mehta T."/>
            <person name="Neiman D."/>
            <person name="Pearson M."/>
            <person name="Roberts A."/>
            <person name="Saif S."/>
            <person name="Shea T."/>
            <person name="Shenoy N."/>
            <person name="Sisk P."/>
            <person name="Stolte C."/>
            <person name="Sykes S."/>
            <person name="White J."/>
            <person name="Yandava C."/>
            <person name="Izard J."/>
            <person name="Blanton J.M."/>
            <person name="Baranova O.V."/>
            <person name="Tanner A.C."/>
            <person name="Dewhirst F.E."/>
            <person name="Haas B."/>
            <person name="Nusbaum C."/>
            <person name="Birren B."/>
        </authorList>
    </citation>
    <scope>NUCLEOTIDE SEQUENCE [LARGE SCALE GENOMIC DNA]</scope>
    <source>
        <strain evidence="6">ATCC 35896 / D40 B5</strain>
    </source>
</reference>
<feature type="active site" description="Nucleophile" evidence="4">
    <location>
        <position position="6"/>
    </location>
</feature>
<dbReference type="InterPro" id="IPR010708">
    <property type="entry name" value="5'(3')-deoxyribonucleotidase"/>
</dbReference>
<feature type="active site" description="Proton donor" evidence="4">
    <location>
        <position position="8"/>
    </location>
</feature>
<dbReference type="GO" id="GO:0009264">
    <property type="term" value="P:deoxyribonucleotide catabolic process"/>
    <property type="evidence" value="ECO:0007669"/>
    <property type="project" value="InterPro"/>
</dbReference>
<dbReference type="InterPro" id="IPR036412">
    <property type="entry name" value="HAD-like_sf"/>
</dbReference>
<accession>D6GSA6</accession>
<dbReference type="EMBL" id="CP002390">
    <property type="protein sequence ID" value="EFE28547.1"/>
    <property type="molecule type" value="Genomic_DNA"/>
</dbReference>
<evidence type="ECO:0000256" key="1">
    <source>
        <dbReference type="ARBA" id="ARBA00009589"/>
    </source>
</evidence>
<dbReference type="InterPro" id="IPR009206">
    <property type="entry name" value="Nucleotidase_putative"/>
</dbReference>
<dbReference type="SUPFAM" id="SSF56784">
    <property type="entry name" value="HAD-like"/>
    <property type="match status" value="1"/>
</dbReference>
<dbReference type="eggNOG" id="COG5663">
    <property type="taxonomic scope" value="Bacteria"/>
</dbReference>
<dbReference type="STRING" id="546269.HMPREF0389_00463"/>
<dbReference type="PANTHER" id="PTHR35134:SF2">
    <property type="entry name" value="NUCLEOTIDASE YQFW-RELATED"/>
    <property type="match status" value="1"/>
</dbReference>
<evidence type="ECO:0000256" key="4">
    <source>
        <dbReference type="PIRSR" id="PIRSR610708-1"/>
    </source>
</evidence>
<dbReference type="AlphaFoldDB" id="D6GSA6"/>
<dbReference type="Proteomes" id="UP000007468">
    <property type="component" value="Chromosome"/>
</dbReference>
<sequence>MNICIDIDGTMTVRDYYIPFFNCFFHKNIKFTQMVEYDLQKVYGVSEEQIIDFYQKCGHTMHASAGIQENVVKTLLKWQKNHDVSIVTARTPEMKEVTVNWLDKKGLGKVPLHLLGTSKKTEFAKLLKCDLFIEDHPEEIKRMANSGIRTLLMDNPYNQNITHKNIVRVNDWYEIEKIVDTMN</sequence>
<evidence type="ECO:0000256" key="2">
    <source>
        <dbReference type="ARBA" id="ARBA00022801"/>
    </source>
</evidence>
<dbReference type="RefSeq" id="WP_014261849.1">
    <property type="nucleotide sequence ID" value="NC_016630.1"/>
</dbReference>